<evidence type="ECO:0000313" key="9">
    <source>
        <dbReference type="Proteomes" id="UP001161276"/>
    </source>
</evidence>
<evidence type="ECO:0000256" key="1">
    <source>
        <dbReference type="ARBA" id="ARBA00000971"/>
    </source>
</evidence>
<dbReference type="InterPro" id="IPR000297">
    <property type="entry name" value="PPIase_PpiC"/>
</dbReference>
<name>A0AA43B1B8_9BURK</name>
<dbReference type="EMBL" id="JAOCKG010000006">
    <property type="protein sequence ID" value="MDH2051948.1"/>
    <property type="molecule type" value="Genomic_DNA"/>
</dbReference>
<dbReference type="AlphaFoldDB" id="A0AA43B1B8"/>
<proteinExistence type="inferred from homology"/>
<dbReference type="InterPro" id="IPR027304">
    <property type="entry name" value="Trigger_fact/SurA_dom_sf"/>
</dbReference>
<dbReference type="SUPFAM" id="SSF109998">
    <property type="entry name" value="Triger factor/SurA peptide-binding domain-like"/>
    <property type="match status" value="1"/>
</dbReference>
<reference evidence="8" key="1">
    <citation type="submission" date="2022-09" db="EMBL/GenBank/DDBJ databases">
        <title>Intensive care unit water sources are persistently colonized with multi-drug resistant bacteria and are the site of extensive horizontal gene transfer of antibiotic resistance genes.</title>
        <authorList>
            <person name="Diorio-Toth L."/>
        </authorList>
    </citation>
    <scope>NUCLEOTIDE SEQUENCE</scope>
    <source>
        <strain evidence="8">GD03676</strain>
    </source>
</reference>
<organism evidence="8 9">
    <name type="scientific">Achromobacter marplatensis</name>
    <dbReference type="NCBI Taxonomy" id="470868"/>
    <lineage>
        <taxon>Bacteria</taxon>
        <taxon>Pseudomonadati</taxon>
        <taxon>Pseudomonadota</taxon>
        <taxon>Betaproteobacteria</taxon>
        <taxon>Burkholderiales</taxon>
        <taxon>Alcaligenaceae</taxon>
        <taxon>Achromobacter</taxon>
    </lineage>
</organism>
<dbReference type="InterPro" id="IPR023058">
    <property type="entry name" value="PPIase_PpiC_CS"/>
</dbReference>
<dbReference type="InterPro" id="IPR046357">
    <property type="entry name" value="PPIase_dom_sf"/>
</dbReference>
<dbReference type="InterPro" id="IPR050245">
    <property type="entry name" value="PrsA_foldase"/>
</dbReference>
<keyword evidence="4 6" id="KW-0697">Rotamase</keyword>
<dbReference type="GO" id="GO:0003755">
    <property type="term" value="F:peptidyl-prolyl cis-trans isomerase activity"/>
    <property type="evidence" value="ECO:0007669"/>
    <property type="project" value="UniProtKB-KW"/>
</dbReference>
<comment type="catalytic activity">
    <reaction evidence="1">
        <text>[protein]-peptidylproline (omega=180) = [protein]-peptidylproline (omega=0)</text>
        <dbReference type="Rhea" id="RHEA:16237"/>
        <dbReference type="Rhea" id="RHEA-COMP:10747"/>
        <dbReference type="Rhea" id="RHEA-COMP:10748"/>
        <dbReference type="ChEBI" id="CHEBI:83833"/>
        <dbReference type="ChEBI" id="CHEBI:83834"/>
        <dbReference type="EC" id="5.2.1.8"/>
    </reaction>
</comment>
<dbReference type="EC" id="5.2.1.8" evidence="3"/>
<sequence>MPVIVNGVELNDADLERELPLHAEAGNPMRHAVTALVLRRVLLDEAARLGLDAEDEEGAISALLAAQAPAPEADEAACRRFYQMHPQRFMVGELVEADHILFQVTPTVNLDMLRAHANVVLQELLADPSRFAEVAREQSNCPSATVGGNLGQLGRGDTVPEFECAVFALPSGGLLPQLLQTRHGLHIVRVTRRIEGRLLPYEHVAQQIAMALTSMSRDTAWRQYTKLLVERADVQGIDLEAGGEPERVYGGSAA</sequence>
<evidence type="ECO:0000313" key="8">
    <source>
        <dbReference type="EMBL" id="MDH2051948.1"/>
    </source>
</evidence>
<dbReference type="PANTHER" id="PTHR47245:SF2">
    <property type="entry name" value="PEPTIDYL-PROLYL CIS-TRANS ISOMERASE HP_0175-RELATED"/>
    <property type="match status" value="1"/>
</dbReference>
<accession>A0AA43B1B8</accession>
<comment type="similarity">
    <text evidence="2">Belongs to the PpiC/parvulin rotamase family.</text>
</comment>
<dbReference type="PANTHER" id="PTHR47245">
    <property type="entry name" value="PEPTIDYLPROLYL ISOMERASE"/>
    <property type="match status" value="1"/>
</dbReference>
<evidence type="ECO:0000256" key="3">
    <source>
        <dbReference type="ARBA" id="ARBA00013194"/>
    </source>
</evidence>
<protein>
    <recommendedName>
        <fullName evidence="3">peptidylprolyl isomerase</fullName>
        <ecNumber evidence="3">5.2.1.8</ecNumber>
    </recommendedName>
</protein>
<keyword evidence="5 6" id="KW-0413">Isomerase</keyword>
<comment type="caution">
    <text evidence="8">The sequence shown here is derived from an EMBL/GenBank/DDBJ whole genome shotgun (WGS) entry which is preliminary data.</text>
</comment>
<dbReference type="PROSITE" id="PS01096">
    <property type="entry name" value="PPIC_PPIASE_1"/>
    <property type="match status" value="1"/>
</dbReference>
<evidence type="ECO:0000256" key="2">
    <source>
        <dbReference type="ARBA" id="ARBA00007656"/>
    </source>
</evidence>
<dbReference type="PROSITE" id="PS50198">
    <property type="entry name" value="PPIC_PPIASE_2"/>
    <property type="match status" value="1"/>
</dbReference>
<gene>
    <name evidence="8" type="ORF">N5K24_16195</name>
</gene>
<feature type="domain" description="PpiC" evidence="7">
    <location>
        <begin position="92"/>
        <end position="192"/>
    </location>
</feature>
<dbReference type="Pfam" id="PF00639">
    <property type="entry name" value="Rotamase"/>
    <property type="match status" value="1"/>
</dbReference>
<evidence type="ECO:0000256" key="6">
    <source>
        <dbReference type="PROSITE-ProRule" id="PRU00278"/>
    </source>
</evidence>
<evidence type="ECO:0000259" key="7">
    <source>
        <dbReference type="PROSITE" id="PS50198"/>
    </source>
</evidence>
<dbReference type="Gene3D" id="3.10.50.40">
    <property type="match status" value="1"/>
</dbReference>
<dbReference type="SUPFAM" id="SSF54534">
    <property type="entry name" value="FKBP-like"/>
    <property type="match status" value="1"/>
</dbReference>
<dbReference type="RefSeq" id="WP_280027496.1">
    <property type="nucleotide sequence ID" value="NZ_JAOCKG010000006.1"/>
</dbReference>
<evidence type="ECO:0000256" key="4">
    <source>
        <dbReference type="ARBA" id="ARBA00023110"/>
    </source>
</evidence>
<evidence type="ECO:0000256" key="5">
    <source>
        <dbReference type="ARBA" id="ARBA00023235"/>
    </source>
</evidence>
<dbReference type="Proteomes" id="UP001161276">
    <property type="component" value="Unassembled WGS sequence"/>
</dbReference>